<dbReference type="EMBL" id="CP017766">
    <property type="protein sequence ID" value="AUB55410.1"/>
    <property type="molecule type" value="Genomic_DNA"/>
</dbReference>
<accession>A0A2H4VBH8</accession>
<accession>A0A2H4VRP5</accession>
<dbReference type="Proteomes" id="UP000232631">
    <property type="component" value="Chromosome"/>
</dbReference>
<dbReference type="RefSeq" id="WP_100905392.1">
    <property type="nucleotide sequence ID" value="NZ_CP017766.1"/>
</dbReference>
<evidence type="ECO:0000313" key="2">
    <source>
        <dbReference type="EMBL" id="AUB55410.1"/>
    </source>
</evidence>
<dbReference type="OrthoDB" id="76759at2157"/>
<evidence type="ECO:0000313" key="5">
    <source>
        <dbReference type="Proteomes" id="UP000232806"/>
    </source>
</evidence>
<dbReference type="KEGG" id="msub:BK009_08690"/>
<dbReference type="AlphaFoldDB" id="A0A2H4VBH8"/>
<feature type="transmembrane region" description="Helical" evidence="1">
    <location>
        <begin position="6"/>
        <end position="24"/>
    </location>
</feature>
<dbReference type="GeneID" id="35126566"/>
<organism evidence="2 5">
    <name type="scientific">Methanobacterium subterraneum</name>
    <dbReference type="NCBI Taxonomy" id="59277"/>
    <lineage>
        <taxon>Archaea</taxon>
        <taxon>Methanobacteriati</taxon>
        <taxon>Methanobacteriota</taxon>
        <taxon>Methanomada group</taxon>
        <taxon>Methanobacteria</taxon>
        <taxon>Methanobacteriales</taxon>
        <taxon>Methanobacteriaceae</taxon>
        <taxon>Methanobacterium</taxon>
    </lineage>
</organism>
<reference evidence="4 5" key="1">
    <citation type="submission" date="2016-10" db="EMBL/GenBank/DDBJ databases">
        <title>Comparative genomics between deep and shallow subseafloor isolates.</title>
        <authorList>
            <person name="Ishii S."/>
            <person name="Miller J.R."/>
            <person name="Sutton G."/>
            <person name="Suzuki S."/>
            <person name="Methe B."/>
            <person name="Inagaki F."/>
            <person name="Imachi H."/>
        </authorList>
    </citation>
    <scope>NUCLEOTIDE SEQUENCE [LARGE SCALE GENOMIC DNA]</scope>
    <source>
        <strain evidence="3 4">A8p</strain>
        <strain evidence="2 5">MO-MB1</strain>
    </source>
</reference>
<dbReference type="EMBL" id="CP017768">
    <property type="protein sequence ID" value="AUB60742.1"/>
    <property type="molecule type" value="Genomic_DNA"/>
</dbReference>
<gene>
    <name evidence="2" type="ORF">BK007_04850</name>
    <name evidence="3" type="ORF">BK009_08690</name>
</gene>
<evidence type="ECO:0000313" key="4">
    <source>
        <dbReference type="Proteomes" id="UP000232631"/>
    </source>
</evidence>
<keyword evidence="1" id="KW-1133">Transmembrane helix</keyword>
<name>A0A2H4VBH8_9EURY</name>
<evidence type="ECO:0000313" key="3">
    <source>
        <dbReference type="EMBL" id="AUB60742.1"/>
    </source>
</evidence>
<evidence type="ECO:0000256" key="1">
    <source>
        <dbReference type="SAM" id="Phobius"/>
    </source>
</evidence>
<keyword evidence="1" id="KW-0472">Membrane</keyword>
<keyword evidence="4" id="KW-1185">Reference proteome</keyword>
<dbReference type="Proteomes" id="UP000232806">
    <property type="component" value="Chromosome"/>
</dbReference>
<sequence length="204" mass="22528">MTPLEIFAILVLAGAVVVLLYYYLQDNRKFNLSRVRGDATNLGERVYGEASNLGEKVQGGANTLGDKVSGEGSMSGMGEKINVSGVSEKVSGVGEKLNVSGVSEKVSGMGEKIKGKVSVPISTDNLSHRIDLFLNEQSDQLIEDWDLATKKDLSELEKRFNVVSLDIETLEKRFNEYRGSTNKKLDNIEERLEKLENPQKKSEK</sequence>
<proteinExistence type="predicted"/>
<keyword evidence="1" id="KW-0812">Transmembrane</keyword>
<protein>
    <submittedName>
        <fullName evidence="2">Uncharacterized protein</fullName>
    </submittedName>
</protein>